<dbReference type="EMBL" id="JBHSPX010000004">
    <property type="protein sequence ID" value="MFC6063946.1"/>
    <property type="molecule type" value="Genomic_DNA"/>
</dbReference>
<feature type="compositionally biased region" description="Low complexity" evidence="1">
    <location>
        <begin position="19"/>
        <end position="49"/>
    </location>
</feature>
<organism evidence="2 3">
    <name type="scientific">Streptomyces ochraceiscleroticus</name>
    <dbReference type="NCBI Taxonomy" id="47761"/>
    <lineage>
        <taxon>Bacteria</taxon>
        <taxon>Bacillati</taxon>
        <taxon>Actinomycetota</taxon>
        <taxon>Actinomycetes</taxon>
        <taxon>Kitasatosporales</taxon>
        <taxon>Streptomycetaceae</taxon>
        <taxon>Streptomyces</taxon>
    </lineage>
</organism>
<dbReference type="RefSeq" id="WP_157848837.1">
    <property type="nucleotide sequence ID" value="NZ_JBHSPX010000004.1"/>
</dbReference>
<dbReference type="Proteomes" id="UP001596139">
    <property type="component" value="Unassembled WGS sequence"/>
</dbReference>
<sequence>MRELALTIGQEDAAGRGAGQAQAVPGEACDGLGRPLAGARGARQLQQDP</sequence>
<reference evidence="3" key="1">
    <citation type="journal article" date="2019" name="Int. J. Syst. Evol. Microbiol.">
        <title>The Global Catalogue of Microorganisms (GCM) 10K type strain sequencing project: providing services to taxonomists for standard genome sequencing and annotation.</title>
        <authorList>
            <consortium name="The Broad Institute Genomics Platform"/>
            <consortium name="The Broad Institute Genome Sequencing Center for Infectious Disease"/>
            <person name="Wu L."/>
            <person name="Ma J."/>
        </authorList>
    </citation>
    <scope>NUCLEOTIDE SEQUENCE [LARGE SCALE GENOMIC DNA]</scope>
    <source>
        <strain evidence="3">CGMCC 1.15180</strain>
    </source>
</reference>
<protein>
    <submittedName>
        <fullName evidence="2">Uncharacterized protein</fullName>
    </submittedName>
</protein>
<feature type="region of interest" description="Disordered" evidence="1">
    <location>
        <begin position="1"/>
        <end position="49"/>
    </location>
</feature>
<proteinExistence type="predicted"/>
<keyword evidence="3" id="KW-1185">Reference proteome</keyword>
<evidence type="ECO:0000313" key="3">
    <source>
        <dbReference type="Proteomes" id="UP001596139"/>
    </source>
</evidence>
<evidence type="ECO:0000256" key="1">
    <source>
        <dbReference type="SAM" id="MobiDB-lite"/>
    </source>
</evidence>
<evidence type="ECO:0000313" key="2">
    <source>
        <dbReference type="EMBL" id="MFC6063946.1"/>
    </source>
</evidence>
<gene>
    <name evidence="2" type="ORF">ACFP4F_15460</name>
</gene>
<comment type="caution">
    <text evidence="2">The sequence shown here is derived from an EMBL/GenBank/DDBJ whole genome shotgun (WGS) entry which is preliminary data.</text>
</comment>
<accession>A0ABW1MJI4</accession>
<name>A0ABW1MJI4_9ACTN</name>